<dbReference type="Proteomes" id="UP001497497">
    <property type="component" value="Unassembled WGS sequence"/>
</dbReference>
<evidence type="ECO:0000313" key="1">
    <source>
        <dbReference type="EMBL" id="CAL1547242.1"/>
    </source>
</evidence>
<proteinExistence type="predicted"/>
<dbReference type="EMBL" id="CAXITT010000927">
    <property type="protein sequence ID" value="CAL1547242.1"/>
    <property type="molecule type" value="Genomic_DNA"/>
</dbReference>
<sequence>MSDFSSSDVIPASLSSCVRHCLRHTARIFVFIVIISVVVHAIPHFLSEEESDDTSIELPDKRLARLSYFRSPYGGSSRRRYDSYGYNSYDGGYGKYGKKAVNRHRRFQGTSSRYNMPWENLPNTNCLRKFCRSDDDCCRRYSKCNEEARVCYDCWYGHPCSSNRDCCEKFPYCNSVLNTCSK</sequence>
<reference evidence="1 2" key="1">
    <citation type="submission" date="2024-04" db="EMBL/GenBank/DDBJ databases">
        <authorList>
            <consortium name="Genoscope - CEA"/>
            <person name="William W."/>
        </authorList>
    </citation>
    <scope>NUCLEOTIDE SEQUENCE [LARGE SCALE GENOMIC DNA]</scope>
</reference>
<organism evidence="1 2">
    <name type="scientific">Lymnaea stagnalis</name>
    <name type="common">Great pond snail</name>
    <name type="synonym">Helix stagnalis</name>
    <dbReference type="NCBI Taxonomy" id="6523"/>
    <lineage>
        <taxon>Eukaryota</taxon>
        <taxon>Metazoa</taxon>
        <taxon>Spiralia</taxon>
        <taxon>Lophotrochozoa</taxon>
        <taxon>Mollusca</taxon>
        <taxon>Gastropoda</taxon>
        <taxon>Heterobranchia</taxon>
        <taxon>Euthyneura</taxon>
        <taxon>Panpulmonata</taxon>
        <taxon>Hygrophila</taxon>
        <taxon>Lymnaeoidea</taxon>
        <taxon>Lymnaeidae</taxon>
        <taxon>Lymnaea</taxon>
    </lineage>
</organism>
<comment type="caution">
    <text evidence="1">The sequence shown here is derived from an EMBL/GenBank/DDBJ whole genome shotgun (WGS) entry which is preliminary data.</text>
</comment>
<name>A0AAV2IK26_LYMST</name>
<protein>
    <submittedName>
        <fullName evidence="1">Uncharacterized protein</fullName>
    </submittedName>
</protein>
<gene>
    <name evidence="1" type="ORF">GSLYS_00020567001</name>
</gene>
<evidence type="ECO:0000313" key="2">
    <source>
        <dbReference type="Proteomes" id="UP001497497"/>
    </source>
</evidence>
<keyword evidence="2" id="KW-1185">Reference proteome</keyword>
<accession>A0AAV2IK26</accession>
<dbReference type="AlphaFoldDB" id="A0AAV2IK26"/>